<dbReference type="Proteomes" id="UP000183371">
    <property type="component" value="Unassembled WGS sequence"/>
</dbReference>
<evidence type="ECO:0000313" key="2">
    <source>
        <dbReference type="EMBL" id="SFT77482.1"/>
    </source>
</evidence>
<dbReference type="PROSITE" id="PS51186">
    <property type="entry name" value="GNAT"/>
    <property type="match status" value="1"/>
</dbReference>
<dbReference type="RefSeq" id="WP_054785115.1">
    <property type="nucleotide sequence ID" value="NZ_FPBD01000003.1"/>
</dbReference>
<evidence type="ECO:0000313" key="3">
    <source>
        <dbReference type="Proteomes" id="UP000183371"/>
    </source>
</evidence>
<dbReference type="PANTHER" id="PTHR43792:SF1">
    <property type="entry name" value="N-ACETYLTRANSFERASE DOMAIN-CONTAINING PROTEIN"/>
    <property type="match status" value="1"/>
</dbReference>
<dbReference type="InterPro" id="IPR016181">
    <property type="entry name" value="Acyl_CoA_acyltransferase"/>
</dbReference>
<organism evidence="2 3">
    <name type="scientific">Pseudovibrio denitrificans</name>
    <dbReference type="NCBI Taxonomy" id="258256"/>
    <lineage>
        <taxon>Bacteria</taxon>
        <taxon>Pseudomonadati</taxon>
        <taxon>Pseudomonadota</taxon>
        <taxon>Alphaproteobacteria</taxon>
        <taxon>Hyphomicrobiales</taxon>
        <taxon>Stappiaceae</taxon>
        <taxon>Pseudovibrio</taxon>
    </lineage>
</organism>
<feature type="domain" description="N-acetyltransferase" evidence="1">
    <location>
        <begin position="17"/>
        <end position="186"/>
    </location>
</feature>
<dbReference type="Pfam" id="PF13302">
    <property type="entry name" value="Acetyltransf_3"/>
    <property type="match status" value="1"/>
</dbReference>
<dbReference type="EMBL" id="FPBD01000003">
    <property type="protein sequence ID" value="SFT77482.1"/>
    <property type="molecule type" value="Genomic_DNA"/>
</dbReference>
<proteinExistence type="predicted"/>
<protein>
    <submittedName>
        <fullName evidence="2">Protein N-acetyltransferase, RimJ/RimL family</fullName>
    </submittedName>
</protein>
<dbReference type="GO" id="GO:0016747">
    <property type="term" value="F:acyltransferase activity, transferring groups other than amino-acyl groups"/>
    <property type="evidence" value="ECO:0007669"/>
    <property type="project" value="InterPro"/>
</dbReference>
<dbReference type="InterPro" id="IPR051531">
    <property type="entry name" value="N-acetyltransferase"/>
</dbReference>
<accession>A0A1I7ARC5</accession>
<reference evidence="3" key="1">
    <citation type="submission" date="2016-10" db="EMBL/GenBank/DDBJ databases">
        <authorList>
            <person name="Varghese N."/>
            <person name="Submissions S."/>
        </authorList>
    </citation>
    <scope>NUCLEOTIDE SEQUENCE [LARGE SCALE GENOMIC DNA]</scope>
    <source>
        <strain evidence="3">DSM 17465</strain>
    </source>
</reference>
<keyword evidence="2" id="KW-0808">Transferase</keyword>
<name>A0A1I7ARC5_9HYPH</name>
<keyword evidence="3" id="KW-1185">Reference proteome</keyword>
<dbReference type="PANTHER" id="PTHR43792">
    <property type="entry name" value="GNAT FAMILY, PUTATIVE (AFU_ORTHOLOGUE AFUA_3G00765)-RELATED-RELATED"/>
    <property type="match status" value="1"/>
</dbReference>
<dbReference type="Gene3D" id="3.40.630.30">
    <property type="match status" value="1"/>
</dbReference>
<dbReference type="SUPFAM" id="SSF55729">
    <property type="entry name" value="Acyl-CoA N-acyltransferases (Nat)"/>
    <property type="match status" value="1"/>
</dbReference>
<gene>
    <name evidence="2" type="ORF">SAMN05444141_103301</name>
</gene>
<evidence type="ECO:0000259" key="1">
    <source>
        <dbReference type="PROSITE" id="PS51186"/>
    </source>
</evidence>
<dbReference type="AlphaFoldDB" id="A0A1I7ARC5"/>
<sequence length="194" mass="22365">MVEAVIDCCPRLTTERFVLRKWEARDLDGLAEMNADPRVMEFYPSVLSYAESESMLARYMDAQQQDGVCFSVISEKGSERFLGYCGLKVPGYQDHLAFGPCVEIGWRLLHNEWGKGIATEAAQTWLRFGLETLQLNEIVSFTPIQNHRSEKVMQRLGMERIGEFEHPMLEDGHRLKRQVLYKMTGQRYLGQGHD</sequence>
<dbReference type="InterPro" id="IPR000182">
    <property type="entry name" value="GNAT_dom"/>
</dbReference>